<organism evidence="1 2">
    <name type="scientific">Tsukamurella tyrosinosolvens</name>
    <dbReference type="NCBI Taxonomy" id="57704"/>
    <lineage>
        <taxon>Bacteria</taxon>
        <taxon>Bacillati</taxon>
        <taxon>Actinomycetota</taxon>
        <taxon>Actinomycetes</taxon>
        <taxon>Mycobacteriales</taxon>
        <taxon>Tsukamurellaceae</taxon>
        <taxon>Tsukamurella</taxon>
    </lineage>
</organism>
<dbReference type="AlphaFoldDB" id="A0A1H4XM48"/>
<protein>
    <submittedName>
        <fullName evidence="1">Uncharacterized protein</fullName>
    </submittedName>
</protein>
<accession>A0A1H4XM48</accession>
<name>A0A1H4XM48_TSUTY</name>
<evidence type="ECO:0000313" key="2">
    <source>
        <dbReference type="Proteomes" id="UP000182241"/>
    </source>
</evidence>
<sequence>MGLFGRKKSVDDQPDPYLELLTIRDADRLRALSRTVLAEKGFEAEVRGDHVLTADGRTFGLDNLMRKVRGAGPAEWDGVVREHFAAMLRPPDEEPDEAQMRERIIARLWDVTATDGRMSFDYALEWQPGVAELLAVDYPDRVSILSDGSVREMAPLGPWYDRARRNLWRELTETAEVRVETVEHDGHRFQCALSESVYTASGALLLADLLSRWVPGIDLSGGVLFAVPFRNQLAFAACSSAEAALGGLMLLPVFAANGYSDGVGPVSPNVYYWRDGTVTQISSISDDALNVTPPPELLEIINGG</sequence>
<proteinExistence type="predicted"/>
<dbReference type="RefSeq" id="WP_068739201.1">
    <property type="nucleotide sequence ID" value="NZ_CBDRGN010000003.1"/>
</dbReference>
<evidence type="ECO:0000313" key="1">
    <source>
        <dbReference type="EMBL" id="SED05814.1"/>
    </source>
</evidence>
<keyword evidence="2" id="KW-1185">Reference proteome</keyword>
<gene>
    <name evidence="1" type="ORF">SAMN04489793_3849</name>
</gene>
<dbReference type="EMBL" id="FNSA01000003">
    <property type="protein sequence ID" value="SED05814.1"/>
    <property type="molecule type" value="Genomic_DNA"/>
</dbReference>
<reference evidence="2" key="1">
    <citation type="submission" date="2016-10" db="EMBL/GenBank/DDBJ databases">
        <authorList>
            <person name="Varghese N."/>
            <person name="Submissions S."/>
        </authorList>
    </citation>
    <scope>NUCLEOTIDE SEQUENCE [LARGE SCALE GENOMIC DNA]</scope>
    <source>
        <strain evidence="2">DSM 44234</strain>
    </source>
</reference>
<dbReference type="STRING" id="57704.SAMN04489793_3849"/>
<dbReference type="OrthoDB" id="3812886at2"/>
<dbReference type="Proteomes" id="UP000182241">
    <property type="component" value="Unassembled WGS sequence"/>
</dbReference>